<dbReference type="InterPro" id="IPR035906">
    <property type="entry name" value="MetI-like_sf"/>
</dbReference>
<reference evidence="12 13" key="1">
    <citation type="submission" date="2019-03" db="EMBL/GenBank/DDBJ databases">
        <title>Genomic Encyclopedia of Type Strains, Phase IV (KMG-IV): sequencing the most valuable type-strain genomes for metagenomic binning, comparative biology and taxonomic classification.</title>
        <authorList>
            <person name="Goeker M."/>
        </authorList>
    </citation>
    <scope>NUCLEOTIDE SEQUENCE [LARGE SCALE GENOMIC DNA]</scope>
    <source>
        <strain evidence="12 13">DSM 29489</strain>
    </source>
</reference>
<dbReference type="OrthoDB" id="9795403at2"/>
<dbReference type="PANTHER" id="PTHR30183:SF3">
    <property type="entry name" value="MOLYBDENUM TRANSPORT SYSTEM PERMEASE PROTEIN MODB"/>
    <property type="match status" value="1"/>
</dbReference>
<dbReference type="EMBL" id="SLZZ01000006">
    <property type="protein sequence ID" value="TCS80228.1"/>
    <property type="molecule type" value="Genomic_DNA"/>
</dbReference>
<dbReference type="InterPro" id="IPR000515">
    <property type="entry name" value="MetI-like"/>
</dbReference>
<evidence type="ECO:0000313" key="12">
    <source>
        <dbReference type="EMBL" id="TCS80228.1"/>
    </source>
</evidence>
<evidence type="ECO:0000259" key="11">
    <source>
        <dbReference type="PROSITE" id="PS50928"/>
    </source>
</evidence>
<feature type="transmembrane region" description="Helical" evidence="9">
    <location>
        <begin position="79"/>
        <end position="100"/>
    </location>
</feature>
<evidence type="ECO:0000256" key="10">
    <source>
        <dbReference type="RuleBase" id="RU365097"/>
    </source>
</evidence>
<keyword evidence="4 10" id="KW-1003">Cell membrane</keyword>
<dbReference type="RefSeq" id="WP_132379857.1">
    <property type="nucleotide sequence ID" value="NZ_DAIPCY010000073.1"/>
</dbReference>
<sequence length="224" mass="24728">MDFSPILISMKTASAAIVFTFFVGIAFAYWVVNMKHEKVKMVCDGLLTLPLVLPPTVAGFFLLYVFGVKRPIGKFFLDFFGVKIAFSWSATVLAAIIMSLPMMYRSARGAFEQVDPNLLYAGRTLGMSEWSIFWRILFPNALSGILSGGILAFARGLGEFGATAMIAGNIAGRTQTLPLAVYSKVAAGDMQGAYQYVLILVVLSFLVVTGMNYVTYIYQRYNRR</sequence>
<feature type="domain" description="ABC transmembrane type-1" evidence="11">
    <location>
        <begin position="6"/>
        <end position="215"/>
    </location>
</feature>
<dbReference type="AlphaFoldDB" id="A0A4R3KB33"/>
<evidence type="ECO:0000256" key="5">
    <source>
        <dbReference type="ARBA" id="ARBA00022505"/>
    </source>
</evidence>
<comment type="similarity">
    <text evidence="2 10">Belongs to the binding-protein-dependent transport system permease family. CysTW subfamily.</text>
</comment>
<evidence type="ECO:0000313" key="13">
    <source>
        <dbReference type="Proteomes" id="UP000295726"/>
    </source>
</evidence>
<dbReference type="PROSITE" id="PS50928">
    <property type="entry name" value="ABC_TM1"/>
    <property type="match status" value="1"/>
</dbReference>
<dbReference type="NCBIfam" id="TIGR02141">
    <property type="entry name" value="modB_ABC"/>
    <property type="match status" value="1"/>
</dbReference>
<dbReference type="Proteomes" id="UP000295726">
    <property type="component" value="Unassembled WGS sequence"/>
</dbReference>
<accession>A0A4R3KB33</accession>
<dbReference type="Pfam" id="PF00528">
    <property type="entry name" value="BPD_transp_1"/>
    <property type="match status" value="1"/>
</dbReference>
<protein>
    <recommendedName>
        <fullName evidence="10">Molybdenum transport system permease</fullName>
    </recommendedName>
</protein>
<dbReference type="GO" id="GO:0005886">
    <property type="term" value="C:plasma membrane"/>
    <property type="evidence" value="ECO:0007669"/>
    <property type="project" value="UniProtKB-SubCell"/>
</dbReference>
<evidence type="ECO:0000256" key="3">
    <source>
        <dbReference type="ARBA" id="ARBA00022448"/>
    </source>
</evidence>
<keyword evidence="6 9" id="KW-0812">Transmembrane</keyword>
<keyword evidence="7 9" id="KW-1133">Transmembrane helix</keyword>
<keyword evidence="8 9" id="KW-0472">Membrane</keyword>
<dbReference type="Gene3D" id="1.10.3720.10">
    <property type="entry name" value="MetI-like"/>
    <property type="match status" value="1"/>
</dbReference>
<evidence type="ECO:0000256" key="8">
    <source>
        <dbReference type="ARBA" id="ARBA00023136"/>
    </source>
</evidence>
<dbReference type="SUPFAM" id="SSF161098">
    <property type="entry name" value="MetI-like"/>
    <property type="match status" value="1"/>
</dbReference>
<comment type="function">
    <text evidence="10">Part of the binding-protein-dependent transport system for molybdenum; probably responsible for the translocation of the substrate across the membrane.</text>
</comment>
<feature type="transmembrane region" description="Helical" evidence="9">
    <location>
        <begin position="44"/>
        <end position="67"/>
    </location>
</feature>
<evidence type="ECO:0000256" key="4">
    <source>
        <dbReference type="ARBA" id="ARBA00022475"/>
    </source>
</evidence>
<comment type="caution">
    <text evidence="12">The sequence shown here is derived from an EMBL/GenBank/DDBJ whole genome shotgun (WGS) entry which is preliminary data.</text>
</comment>
<evidence type="ECO:0000256" key="2">
    <source>
        <dbReference type="ARBA" id="ARBA00007069"/>
    </source>
</evidence>
<evidence type="ECO:0000256" key="7">
    <source>
        <dbReference type="ARBA" id="ARBA00022989"/>
    </source>
</evidence>
<feature type="transmembrane region" description="Helical" evidence="9">
    <location>
        <begin position="193"/>
        <end position="218"/>
    </location>
</feature>
<comment type="subcellular location">
    <subcellularLocation>
        <location evidence="1 9">Cell membrane</location>
        <topology evidence="1 9">Multi-pass membrane protein</topology>
    </subcellularLocation>
</comment>
<gene>
    <name evidence="12" type="ORF">EDD59_10653</name>
</gene>
<keyword evidence="13" id="KW-1185">Reference proteome</keyword>
<keyword evidence="5 10" id="KW-0500">Molybdenum</keyword>
<dbReference type="GO" id="GO:0015098">
    <property type="term" value="F:molybdate ion transmembrane transporter activity"/>
    <property type="evidence" value="ECO:0007669"/>
    <property type="project" value="UniProtKB-UniRule"/>
</dbReference>
<proteinExistence type="inferred from homology"/>
<organism evidence="12 13">
    <name type="scientific">Muricomes intestini</name>
    <dbReference type="NCBI Taxonomy" id="1796634"/>
    <lineage>
        <taxon>Bacteria</taxon>
        <taxon>Bacillati</taxon>
        <taxon>Bacillota</taxon>
        <taxon>Clostridia</taxon>
        <taxon>Lachnospirales</taxon>
        <taxon>Lachnospiraceae</taxon>
        <taxon>Muricomes</taxon>
    </lineage>
</organism>
<evidence type="ECO:0000256" key="6">
    <source>
        <dbReference type="ARBA" id="ARBA00022692"/>
    </source>
</evidence>
<evidence type="ECO:0000256" key="1">
    <source>
        <dbReference type="ARBA" id="ARBA00004651"/>
    </source>
</evidence>
<dbReference type="CDD" id="cd06261">
    <property type="entry name" value="TM_PBP2"/>
    <property type="match status" value="1"/>
</dbReference>
<evidence type="ECO:0000256" key="9">
    <source>
        <dbReference type="RuleBase" id="RU363032"/>
    </source>
</evidence>
<dbReference type="InterPro" id="IPR011867">
    <property type="entry name" value="ModB_ABC"/>
</dbReference>
<feature type="transmembrane region" description="Helical" evidence="9">
    <location>
        <begin position="132"/>
        <end position="154"/>
    </location>
</feature>
<dbReference type="PANTHER" id="PTHR30183">
    <property type="entry name" value="MOLYBDENUM TRANSPORT SYSTEM PERMEASE PROTEIN MODB"/>
    <property type="match status" value="1"/>
</dbReference>
<name>A0A4R3KB33_9FIRM</name>
<feature type="transmembrane region" description="Helical" evidence="9">
    <location>
        <begin position="12"/>
        <end position="32"/>
    </location>
</feature>
<keyword evidence="3 9" id="KW-0813">Transport</keyword>